<dbReference type="InterPro" id="IPR041657">
    <property type="entry name" value="HTH_17"/>
</dbReference>
<keyword evidence="3" id="KW-1185">Reference proteome</keyword>
<evidence type="ECO:0000259" key="1">
    <source>
        <dbReference type="Pfam" id="PF12728"/>
    </source>
</evidence>
<protein>
    <recommendedName>
        <fullName evidence="1">Helix-turn-helix domain-containing protein</fullName>
    </recommendedName>
</protein>
<name>A0A0B6SEU2_BURPL</name>
<evidence type="ECO:0000313" key="3">
    <source>
        <dbReference type="Proteomes" id="UP000031838"/>
    </source>
</evidence>
<reference evidence="3" key="1">
    <citation type="submission" date="2011-03" db="EMBL/GenBank/DDBJ databases">
        <authorList>
            <person name="Voget S."/>
            <person name="Streit W.R."/>
            <person name="Jaeger K.E."/>
            <person name="Daniel R."/>
        </authorList>
    </citation>
    <scope>NUCLEOTIDE SEQUENCE [LARGE SCALE GENOMIC DNA]</scope>
    <source>
        <strain evidence="3">PG1</strain>
    </source>
</reference>
<sequence length="75" mass="8559">MEALVTANEFAAILRISRRKFDSMYLKGETPACLRIGRQRFWRPQDIAAWMGTLVEPQAPASVMLTSPHQQGQQR</sequence>
<dbReference type="AlphaFoldDB" id="A0A0B6SEU2"/>
<dbReference type="HOGENOM" id="CLU_2663983_0_0_4"/>
<feature type="domain" description="Helix-turn-helix" evidence="1">
    <location>
        <begin position="4"/>
        <end position="51"/>
    </location>
</feature>
<dbReference type="RefSeq" id="WP_123863851.1">
    <property type="nucleotide sequence ID" value="NZ_CP002581.1"/>
</dbReference>
<dbReference type="KEGG" id="bgp:BGL_2c26920"/>
<dbReference type="Proteomes" id="UP000031838">
    <property type="component" value="Chromosome 2"/>
</dbReference>
<accession>A0A0B6SEU2</accession>
<dbReference type="EMBL" id="CP002581">
    <property type="protein sequence ID" value="AJK50746.1"/>
    <property type="molecule type" value="Genomic_DNA"/>
</dbReference>
<dbReference type="Pfam" id="PF12728">
    <property type="entry name" value="HTH_17"/>
    <property type="match status" value="1"/>
</dbReference>
<gene>
    <name evidence="2" type="ORF">BGL_2c26920</name>
</gene>
<reference evidence="2 3" key="2">
    <citation type="journal article" date="2016" name="Appl. Microbiol. Biotechnol.">
        <title>Mutations improving production and secretion of extracellular lipase by Burkholderia glumae PG1.</title>
        <authorList>
            <person name="Knapp A."/>
            <person name="Voget S."/>
            <person name="Gao R."/>
            <person name="Zaburannyi N."/>
            <person name="Krysciak D."/>
            <person name="Breuer M."/>
            <person name="Hauer B."/>
            <person name="Streit W.R."/>
            <person name="Muller R."/>
            <person name="Daniel R."/>
            <person name="Jaeger K.E."/>
        </authorList>
    </citation>
    <scope>NUCLEOTIDE SEQUENCE [LARGE SCALE GENOMIC DNA]</scope>
    <source>
        <strain evidence="2 3">PG1</strain>
    </source>
</reference>
<proteinExistence type="predicted"/>
<evidence type="ECO:0000313" key="2">
    <source>
        <dbReference type="EMBL" id="AJK50746.1"/>
    </source>
</evidence>
<organism evidence="2 3">
    <name type="scientific">Burkholderia plantarii</name>
    <dbReference type="NCBI Taxonomy" id="41899"/>
    <lineage>
        <taxon>Bacteria</taxon>
        <taxon>Pseudomonadati</taxon>
        <taxon>Pseudomonadota</taxon>
        <taxon>Betaproteobacteria</taxon>
        <taxon>Burkholderiales</taxon>
        <taxon>Burkholderiaceae</taxon>
        <taxon>Burkholderia</taxon>
    </lineage>
</organism>